<organism evidence="2 3">
    <name type="scientific">Phytophthora fragariaefolia</name>
    <dbReference type="NCBI Taxonomy" id="1490495"/>
    <lineage>
        <taxon>Eukaryota</taxon>
        <taxon>Sar</taxon>
        <taxon>Stramenopiles</taxon>
        <taxon>Oomycota</taxon>
        <taxon>Peronosporomycetes</taxon>
        <taxon>Peronosporales</taxon>
        <taxon>Peronosporaceae</taxon>
        <taxon>Phytophthora</taxon>
    </lineage>
</organism>
<feature type="compositionally biased region" description="Gly residues" evidence="1">
    <location>
        <begin position="131"/>
        <end position="150"/>
    </location>
</feature>
<name>A0A9W6X5I1_9STRA</name>
<reference evidence="2" key="1">
    <citation type="submission" date="2023-04" db="EMBL/GenBank/DDBJ databases">
        <title>Phytophthora fragariaefolia NBRC 109709.</title>
        <authorList>
            <person name="Ichikawa N."/>
            <person name="Sato H."/>
            <person name="Tonouchi N."/>
        </authorList>
    </citation>
    <scope>NUCLEOTIDE SEQUENCE</scope>
    <source>
        <strain evidence="2">NBRC 109709</strain>
    </source>
</reference>
<feature type="region of interest" description="Disordered" evidence="1">
    <location>
        <begin position="34"/>
        <end position="53"/>
    </location>
</feature>
<evidence type="ECO:0000313" key="3">
    <source>
        <dbReference type="Proteomes" id="UP001165121"/>
    </source>
</evidence>
<dbReference type="AlphaFoldDB" id="A0A9W6X5I1"/>
<accession>A0A9W6X5I1</accession>
<proteinExistence type="predicted"/>
<dbReference type="EMBL" id="BSXT01000659">
    <property type="protein sequence ID" value="GMF31953.1"/>
    <property type="molecule type" value="Genomic_DNA"/>
</dbReference>
<evidence type="ECO:0000256" key="1">
    <source>
        <dbReference type="SAM" id="MobiDB-lite"/>
    </source>
</evidence>
<feature type="region of interest" description="Disordered" evidence="1">
    <location>
        <begin position="1"/>
        <end position="23"/>
    </location>
</feature>
<dbReference type="OrthoDB" id="143929at2759"/>
<feature type="region of interest" description="Disordered" evidence="1">
    <location>
        <begin position="104"/>
        <end position="150"/>
    </location>
</feature>
<dbReference type="Proteomes" id="UP001165121">
    <property type="component" value="Unassembled WGS sequence"/>
</dbReference>
<comment type="caution">
    <text evidence="2">The sequence shown here is derived from an EMBL/GenBank/DDBJ whole genome shotgun (WGS) entry which is preliminary data.</text>
</comment>
<sequence>MRSEDYLTGDDDSGRRKKEKTEVNNQLDWKKLGLRFGGDEHPPPVYNTPGNSVSGLAQTAKKDPLSLAALQALMTMVGVGKIAEASSPATKTAAAKAKARALEVKAERSTAAEDRDRGPAEAAASQNWRGNNGGMSGGRSFGGRWPGRGR</sequence>
<keyword evidence="3" id="KW-1185">Reference proteome</keyword>
<gene>
    <name evidence="2" type="ORF">Pfra01_000746900</name>
</gene>
<evidence type="ECO:0000313" key="2">
    <source>
        <dbReference type="EMBL" id="GMF31953.1"/>
    </source>
</evidence>
<protein>
    <submittedName>
        <fullName evidence="2">Unnamed protein product</fullName>
    </submittedName>
</protein>
<feature type="compositionally biased region" description="Basic and acidic residues" evidence="1">
    <location>
        <begin position="104"/>
        <end position="119"/>
    </location>
</feature>